<proteinExistence type="predicted"/>
<dbReference type="STRING" id="758803.SAMN05421803_112166"/>
<dbReference type="EMBL" id="FQZK01000012">
    <property type="protein sequence ID" value="SHK00718.1"/>
    <property type="molecule type" value="Genomic_DNA"/>
</dbReference>
<accession>A0A1M6NYK1</accession>
<protein>
    <submittedName>
        <fullName evidence="1">Uncharacterized protein</fullName>
    </submittedName>
</protein>
<dbReference type="RefSeq" id="WP_073380838.1">
    <property type="nucleotide sequence ID" value="NZ_FQZK01000012.1"/>
</dbReference>
<dbReference type="AlphaFoldDB" id="A0A1M6NYK1"/>
<evidence type="ECO:0000313" key="1">
    <source>
        <dbReference type="EMBL" id="SHK00718.1"/>
    </source>
</evidence>
<sequence length="388" mass="42437">MSDTQVPDGPRPDLVALIVDEFARAEISAERRSSTEVLVGLPQGEPFLNDYADAVRSAREYPDEQYPELAAQVVLALMRGLRERGVPLGTHYPPRTSDHARGALLAVLDRLGVRARFAFPDLLEAETAQGWIRTDVSRYLEGLDDASADAAFERAGPYAQDLADRIRRIAPQDASSADRLRTRVYPEGALDQEVWDTLVYRGFAEGLREAVVVDTAETVQPLSRSALEPMGLDEEEAFARAVAAAVAEDVEASGVELGGAAIIHIGGAHPYTAAQAHVLSRFLDGAPHGALVAFPVREVVLVHPLGKGHPIMAMERLQELAERFVADADKPIDARLFWWHPDSADRAESDVPDLRRVGVKVDHEEQSVALYTSDDEFGPLLNRLMDQG</sequence>
<name>A0A1M6NYK1_9ACTN</name>
<dbReference type="OrthoDB" id="4076188at2"/>
<keyword evidence="2" id="KW-1185">Reference proteome</keyword>
<reference evidence="1 2" key="1">
    <citation type="submission" date="2016-11" db="EMBL/GenBank/DDBJ databases">
        <authorList>
            <person name="Jaros S."/>
            <person name="Januszkiewicz K."/>
            <person name="Wedrychowicz H."/>
        </authorList>
    </citation>
    <scope>NUCLEOTIDE SEQUENCE [LARGE SCALE GENOMIC DNA]</scope>
    <source>
        <strain evidence="1 2">CGMCC 4.5723</strain>
    </source>
</reference>
<evidence type="ECO:0000313" key="2">
    <source>
        <dbReference type="Proteomes" id="UP000184452"/>
    </source>
</evidence>
<gene>
    <name evidence="1" type="ORF">SAMN05421803_112166</name>
</gene>
<organism evidence="1 2">
    <name type="scientific">Nocardiopsis flavescens</name>
    <dbReference type="NCBI Taxonomy" id="758803"/>
    <lineage>
        <taxon>Bacteria</taxon>
        <taxon>Bacillati</taxon>
        <taxon>Actinomycetota</taxon>
        <taxon>Actinomycetes</taxon>
        <taxon>Streptosporangiales</taxon>
        <taxon>Nocardiopsidaceae</taxon>
        <taxon>Nocardiopsis</taxon>
    </lineage>
</organism>
<dbReference type="Proteomes" id="UP000184452">
    <property type="component" value="Unassembled WGS sequence"/>
</dbReference>